<evidence type="ECO:0000256" key="1">
    <source>
        <dbReference type="SAM" id="MobiDB-lite"/>
    </source>
</evidence>
<protein>
    <submittedName>
        <fullName evidence="2">Uncharacterized protein</fullName>
    </submittedName>
</protein>
<evidence type="ECO:0000313" key="2">
    <source>
        <dbReference type="EMBL" id="MED6141541.1"/>
    </source>
</evidence>
<reference evidence="2 3" key="1">
    <citation type="journal article" date="2023" name="Plants (Basel)">
        <title>Bridging the Gap: Combining Genomics and Transcriptomics Approaches to Understand Stylosanthes scabra, an Orphan Legume from the Brazilian Caatinga.</title>
        <authorList>
            <person name="Ferreira-Neto J.R.C."/>
            <person name="da Silva M.D."/>
            <person name="Binneck E."/>
            <person name="de Melo N.F."/>
            <person name="da Silva R.H."/>
            <person name="de Melo A.L.T.M."/>
            <person name="Pandolfi V."/>
            <person name="Bustamante F.O."/>
            <person name="Brasileiro-Vidal A.C."/>
            <person name="Benko-Iseppon A.M."/>
        </authorList>
    </citation>
    <scope>NUCLEOTIDE SEQUENCE [LARGE SCALE GENOMIC DNA]</scope>
    <source>
        <tissue evidence="2">Leaves</tissue>
    </source>
</reference>
<feature type="compositionally biased region" description="Basic and acidic residues" evidence="1">
    <location>
        <begin position="96"/>
        <end position="105"/>
    </location>
</feature>
<sequence>VFGLSPVHQLDQIETPCHLVRRRIPEALIQERLELQDIQRKMDDQLTMIARLANQVIQNNSSHGLAFKDALDAVTFHSGTQLKEPLMPDPVAQAPSEKRYNNRDR</sequence>
<organism evidence="2 3">
    <name type="scientific">Stylosanthes scabra</name>
    <dbReference type="NCBI Taxonomy" id="79078"/>
    <lineage>
        <taxon>Eukaryota</taxon>
        <taxon>Viridiplantae</taxon>
        <taxon>Streptophyta</taxon>
        <taxon>Embryophyta</taxon>
        <taxon>Tracheophyta</taxon>
        <taxon>Spermatophyta</taxon>
        <taxon>Magnoliopsida</taxon>
        <taxon>eudicotyledons</taxon>
        <taxon>Gunneridae</taxon>
        <taxon>Pentapetalae</taxon>
        <taxon>rosids</taxon>
        <taxon>fabids</taxon>
        <taxon>Fabales</taxon>
        <taxon>Fabaceae</taxon>
        <taxon>Papilionoideae</taxon>
        <taxon>50 kb inversion clade</taxon>
        <taxon>dalbergioids sensu lato</taxon>
        <taxon>Dalbergieae</taxon>
        <taxon>Pterocarpus clade</taxon>
        <taxon>Stylosanthes</taxon>
    </lineage>
</organism>
<accession>A0ABU6SYJ6</accession>
<evidence type="ECO:0000313" key="3">
    <source>
        <dbReference type="Proteomes" id="UP001341840"/>
    </source>
</evidence>
<proteinExistence type="predicted"/>
<dbReference type="EMBL" id="JASCZI010064043">
    <property type="protein sequence ID" value="MED6141541.1"/>
    <property type="molecule type" value="Genomic_DNA"/>
</dbReference>
<feature type="region of interest" description="Disordered" evidence="1">
    <location>
        <begin position="81"/>
        <end position="105"/>
    </location>
</feature>
<keyword evidence="3" id="KW-1185">Reference proteome</keyword>
<comment type="caution">
    <text evidence="2">The sequence shown here is derived from an EMBL/GenBank/DDBJ whole genome shotgun (WGS) entry which is preliminary data.</text>
</comment>
<dbReference type="Proteomes" id="UP001341840">
    <property type="component" value="Unassembled WGS sequence"/>
</dbReference>
<gene>
    <name evidence="2" type="ORF">PIB30_104549</name>
</gene>
<name>A0ABU6SYJ6_9FABA</name>
<feature type="non-terminal residue" evidence="2">
    <location>
        <position position="1"/>
    </location>
</feature>